<sequence>MVSITIHPRLQLDRARRVVLATRLGHLEHVPGRIWTDNINLCTLLRLIDEDNILDKFELINNDNLHLSSYFSLIGTFLIIIISHRRITTEDLCLFSTILQDDIIISNISNWSVLNDFIKLFRTILHTEFVTNIYYELINDEIESKNTLEAGRFKVLSQIFLFKTIKFLKLIFA</sequence>
<organism evidence="1 2">
    <name type="scientific">Rotaria sordida</name>
    <dbReference type="NCBI Taxonomy" id="392033"/>
    <lineage>
        <taxon>Eukaryota</taxon>
        <taxon>Metazoa</taxon>
        <taxon>Spiralia</taxon>
        <taxon>Gnathifera</taxon>
        <taxon>Rotifera</taxon>
        <taxon>Eurotatoria</taxon>
        <taxon>Bdelloidea</taxon>
        <taxon>Philodinida</taxon>
        <taxon>Philodinidae</taxon>
        <taxon>Rotaria</taxon>
    </lineage>
</organism>
<protein>
    <submittedName>
        <fullName evidence="1">Uncharacterized protein</fullName>
    </submittedName>
</protein>
<proteinExistence type="predicted"/>
<name>A0A814WFJ2_9BILA</name>
<reference evidence="1" key="1">
    <citation type="submission" date="2021-02" db="EMBL/GenBank/DDBJ databases">
        <authorList>
            <person name="Nowell W R."/>
        </authorList>
    </citation>
    <scope>NUCLEOTIDE SEQUENCE</scope>
</reference>
<dbReference type="AlphaFoldDB" id="A0A814WFJ2"/>
<dbReference type="Proteomes" id="UP000663882">
    <property type="component" value="Unassembled WGS sequence"/>
</dbReference>
<dbReference type="OrthoDB" id="10066445at2759"/>
<evidence type="ECO:0000313" key="1">
    <source>
        <dbReference type="EMBL" id="CAF1200743.1"/>
    </source>
</evidence>
<dbReference type="EMBL" id="CAJNOO010001803">
    <property type="protein sequence ID" value="CAF1200743.1"/>
    <property type="molecule type" value="Genomic_DNA"/>
</dbReference>
<comment type="caution">
    <text evidence="1">The sequence shown here is derived from an EMBL/GenBank/DDBJ whole genome shotgun (WGS) entry which is preliminary data.</text>
</comment>
<accession>A0A814WFJ2</accession>
<evidence type="ECO:0000313" key="2">
    <source>
        <dbReference type="Proteomes" id="UP000663882"/>
    </source>
</evidence>
<gene>
    <name evidence="1" type="ORF">RFH988_LOCUS24585</name>
</gene>